<accession>A0A426TQM3</accession>
<reference evidence="2 3" key="1">
    <citation type="submission" date="2018-12" db="EMBL/GenBank/DDBJ databases">
        <title>Genome Sequence of Candidatus Viridilinea halotolerans isolated from saline sulfide-rich spring.</title>
        <authorList>
            <person name="Grouzdev D.S."/>
            <person name="Burganskaya E.I."/>
            <person name="Krutkina M.S."/>
            <person name="Sukhacheva M.V."/>
            <person name="Gorlenko V.M."/>
        </authorList>
    </citation>
    <scope>NUCLEOTIDE SEQUENCE [LARGE SCALE GENOMIC DNA]</scope>
    <source>
        <strain evidence="2">Chok-6</strain>
    </source>
</reference>
<comment type="caution">
    <text evidence="2">The sequence shown here is derived from an EMBL/GenBank/DDBJ whole genome shotgun (WGS) entry which is preliminary data.</text>
</comment>
<protein>
    <submittedName>
        <fullName evidence="2">XRE family transcriptional regulator</fullName>
    </submittedName>
</protein>
<dbReference type="Pfam" id="PF13443">
    <property type="entry name" value="HTH_26"/>
    <property type="match status" value="1"/>
</dbReference>
<gene>
    <name evidence="2" type="ORF">EI684_22655</name>
</gene>
<dbReference type="EMBL" id="RSAS01000933">
    <property type="protein sequence ID" value="RRR65584.1"/>
    <property type="molecule type" value="Genomic_DNA"/>
</dbReference>
<name>A0A426TQM3_9CHLR</name>
<dbReference type="Gene3D" id="1.10.260.40">
    <property type="entry name" value="lambda repressor-like DNA-binding domains"/>
    <property type="match status" value="1"/>
</dbReference>
<evidence type="ECO:0000259" key="1">
    <source>
        <dbReference type="PROSITE" id="PS50943"/>
    </source>
</evidence>
<evidence type="ECO:0000313" key="3">
    <source>
        <dbReference type="Proteomes" id="UP000280307"/>
    </source>
</evidence>
<dbReference type="InterPro" id="IPR010982">
    <property type="entry name" value="Lambda_DNA-bd_dom_sf"/>
</dbReference>
<dbReference type="InterPro" id="IPR001387">
    <property type="entry name" value="Cro/C1-type_HTH"/>
</dbReference>
<sequence length="87" mass="10031">MAIHYRLSELMRTWEIQHEEPTGSLTFRRLAQLANLSPDTLNRVANQKVSRIDHETIDKLCNFFGCNLSDLMVRQQDETAAKSRVGN</sequence>
<evidence type="ECO:0000313" key="2">
    <source>
        <dbReference type="EMBL" id="RRR65584.1"/>
    </source>
</evidence>
<feature type="domain" description="HTH cro/C1-type" evidence="1">
    <location>
        <begin position="30"/>
        <end position="71"/>
    </location>
</feature>
<dbReference type="GO" id="GO:0003677">
    <property type="term" value="F:DNA binding"/>
    <property type="evidence" value="ECO:0007669"/>
    <property type="project" value="InterPro"/>
</dbReference>
<dbReference type="CDD" id="cd00093">
    <property type="entry name" value="HTH_XRE"/>
    <property type="match status" value="1"/>
</dbReference>
<dbReference type="PROSITE" id="PS50943">
    <property type="entry name" value="HTH_CROC1"/>
    <property type="match status" value="1"/>
</dbReference>
<dbReference type="Proteomes" id="UP000280307">
    <property type="component" value="Unassembled WGS sequence"/>
</dbReference>
<dbReference type="AlphaFoldDB" id="A0A426TQM3"/>
<organism evidence="2 3">
    <name type="scientific">Candidatus Viridilinea halotolerans</name>
    <dbReference type="NCBI Taxonomy" id="2491704"/>
    <lineage>
        <taxon>Bacteria</taxon>
        <taxon>Bacillati</taxon>
        <taxon>Chloroflexota</taxon>
        <taxon>Chloroflexia</taxon>
        <taxon>Chloroflexales</taxon>
        <taxon>Chloroflexineae</taxon>
        <taxon>Oscillochloridaceae</taxon>
        <taxon>Candidatus Viridilinea</taxon>
    </lineage>
</organism>
<dbReference type="SUPFAM" id="SSF47413">
    <property type="entry name" value="lambda repressor-like DNA-binding domains"/>
    <property type="match status" value="1"/>
</dbReference>
<proteinExistence type="predicted"/>